<dbReference type="PANTHER" id="PTHR46797:SF1">
    <property type="entry name" value="METHYLPHOSPHONATE SYNTHASE"/>
    <property type="match status" value="1"/>
</dbReference>
<dbReference type="STRING" id="36844.SAMN04488501_11831"/>
<dbReference type="EMBL" id="LHUR01000023">
    <property type="protein sequence ID" value="KOA19473.1"/>
    <property type="molecule type" value="Genomic_DNA"/>
</dbReference>
<name>A0A0L6Z9K4_9CLOT</name>
<comment type="caution">
    <text evidence="3">The sequence shown here is derived from an EMBL/GenBank/DDBJ whole genome shotgun (WGS) entry which is preliminary data.</text>
</comment>
<reference evidence="4" key="1">
    <citation type="submission" date="2015-08" db="EMBL/GenBank/DDBJ databases">
        <title>Genome sequence of the strict anaerobe Clostridium homopropionicum LuHBu1 (DSM 5847T).</title>
        <authorList>
            <person name="Poehlein A."/>
            <person name="Beck M."/>
            <person name="Schiel-Bengelsdorf B."/>
            <person name="Bengelsdorf F.R."/>
            <person name="Daniel R."/>
            <person name="Duerre P."/>
        </authorList>
    </citation>
    <scope>NUCLEOTIDE SEQUENCE [LARGE SCALE GENOMIC DNA]</scope>
    <source>
        <strain evidence="4">DSM 5847</strain>
    </source>
</reference>
<evidence type="ECO:0000256" key="1">
    <source>
        <dbReference type="ARBA" id="ARBA00023125"/>
    </source>
</evidence>
<gene>
    <name evidence="3" type="ORF">CLHOM_20810</name>
</gene>
<dbReference type="RefSeq" id="WP_052221619.1">
    <property type="nucleotide sequence ID" value="NZ_LHUR01000023.1"/>
</dbReference>
<dbReference type="PATRIC" id="fig|1121318.3.peg.2098"/>
<keyword evidence="1" id="KW-0238">DNA-binding</keyword>
<sequence length="129" mass="15057">MAKEIPIGLKIKAIREARGLSQIEVVERLVERDVNMSRETLSKIENGNRTVSAVELNALCKVLNIDINILFEDDEDDDLVTLFRKKNFSEKTIKEVEKLQDMVKVFIYQKKIYAGEFKPQERKPLWEEC</sequence>
<dbReference type="InterPro" id="IPR050807">
    <property type="entry name" value="TransReg_Diox_bact_type"/>
</dbReference>
<dbReference type="Gene3D" id="1.10.260.40">
    <property type="entry name" value="lambda repressor-like DNA-binding domains"/>
    <property type="match status" value="1"/>
</dbReference>
<evidence type="ECO:0000313" key="4">
    <source>
        <dbReference type="Proteomes" id="UP000037043"/>
    </source>
</evidence>
<dbReference type="GO" id="GO:0005829">
    <property type="term" value="C:cytosol"/>
    <property type="evidence" value="ECO:0007669"/>
    <property type="project" value="TreeGrafter"/>
</dbReference>
<dbReference type="PROSITE" id="PS50943">
    <property type="entry name" value="HTH_CROC1"/>
    <property type="match status" value="1"/>
</dbReference>
<evidence type="ECO:0000313" key="3">
    <source>
        <dbReference type="EMBL" id="KOA19473.1"/>
    </source>
</evidence>
<dbReference type="GO" id="GO:0003700">
    <property type="term" value="F:DNA-binding transcription factor activity"/>
    <property type="evidence" value="ECO:0007669"/>
    <property type="project" value="TreeGrafter"/>
</dbReference>
<dbReference type="InterPro" id="IPR001387">
    <property type="entry name" value="Cro/C1-type_HTH"/>
</dbReference>
<dbReference type="InterPro" id="IPR010982">
    <property type="entry name" value="Lambda_DNA-bd_dom_sf"/>
</dbReference>
<dbReference type="AlphaFoldDB" id="A0A0L6Z9K4"/>
<proteinExistence type="predicted"/>
<dbReference type="SUPFAM" id="SSF47413">
    <property type="entry name" value="lambda repressor-like DNA-binding domains"/>
    <property type="match status" value="1"/>
</dbReference>
<evidence type="ECO:0000259" key="2">
    <source>
        <dbReference type="PROSITE" id="PS50943"/>
    </source>
</evidence>
<keyword evidence="4" id="KW-1185">Reference proteome</keyword>
<protein>
    <submittedName>
        <fullName evidence="3">Helix-turn-helix domain protein</fullName>
    </submittedName>
</protein>
<dbReference type="GO" id="GO:0003677">
    <property type="term" value="F:DNA binding"/>
    <property type="evidence" value="ECO:0007669"/>
    <property type="project" value="UniProtKB-KW"/>
</dbReference>
<dbReference type="Pfam" id="PF01381">
    <property type="entry name" value="HTH_3"/>
    <property type="match status" value="1"/>
</dbReference>
<dbReference type="Proteomes" id="UP000037043">
    <property type="component" value="Unassembled WGS sequence"/>
</dbReference>
<dbReference type="SMART" id="SM00530">
    <property type="entry name" value="HTH_XRE"/>
    <property type="match status" value="1"/>
</dbReference>
<dbReference type="PANTHER" id="PTHR46797">
    <property type="entry name" value="HTH-TYPE TRANSCRIPTIONAL REGULATOR"/>
    <property type="match status" value="1"/>
</dbReference>
<organism evidence="3 4">
    <name type="scientific">Clostridium homopropionicum DSM 5847</name>
    <dbReference type="NCBI Taxonomy" id="1121318"/>
    <lineage>
        <taxon>Bacteria</taxon>
        <taxon>Bacillati</taxon>
        <taxon>Bacillota</taxon>
        <taxon>Clostridia</taxon>
        <taxon>Eubacteriales</taxon>
        <taxon>Clostridiaceae</taxon>
        <taxon>Clostridium</taxon>
    </lineage>
</organism>
<accession>A0A0L6Z9K4</accession>
<feature type="domain" description="HTH cro/C1-type" evidence="2">
    <location>
        <begin position="11"/>
        <end position="70"/>
    </location>
</feature>
<dbReference type="CDD" id="cd00093">
    <property type="entry name" value="HTH_XRE"/>
    <property type="match status" value="1"/>
</dbReference>